<dbReference type="InterPro" id="IPR029055">
    <property type="entry name" value="Ntn_hydrolases_N"/>
</dbReference>
<dbReference type="InterPro" id="IPR026869">
    <property type="entry name" value="EgtC-like"/>
</dbReference>
<dbReference type="eggNOG" id="COG0121">
    <property type="taxonomic scope" value="Bacteria"/>
</dbReference>
<organism evidence="3 4">
    <name type="scientific">Thioclava dalianensis</name>
    <dbReference type="NCBI Taxonomy" id="1185766"/>
    <lineage>
        <taxon>Bacteria</taxon>
        <taxon>Pseudomonadati</taxon>
        <taxon>Pseudomonadota</taxon>
        <taxon>Alphaproteobacteria</taxon>
        <taxon>Rhodobacterales</taxon>
        <taxon>Paracoccaceae</taxon>
        <taxon>Thioclava</taxon>
    </lineage>
</organism>
<dbReference type="Proteomes" id="UP000027725">
    <property type="component" value="Unassembled WGS sequence"/>
</dbReference>
<evidence type="ECO:0000259" key="2">
    <source>
        <dbReference type="PROSITE" id="PS51278"/>
    </source>
</evidence>
<dbReference type="PANTHER" id="PTHR42824:SF1">
    <property type="entry name" value="GLUTAMINE AMIDOTRANSFERASE YAFJ-RELATED"/>
    <property type="match status" value="1"/>
</dbReference>
<evidence type="ECO:0000256" key="1">
    <source>
        <dbReference type="ARBA" id="ARBA00022962"/>
    </source>
</evidence>
<comment type="caution">
    <text evidence="3">The sequence shown here is derived from an EMBL/GenBank/DDBJ whole genome shotgun (WGS) entry which is preliminary data.</text>
</comment>
<protein>
    <submittedName>
        <fullName evidence="3">Amidotransfease</fullName>
    </submittedName>
</protein>
<dbReference type="RefSeq" id="WP_038066679.1">
    <property type="nucleotide sequence ID" value="NZ_FOVB01000007.1"/>
</dbReference>
<accession>A0A074TGQ1</accession>
<dbReference type="OrthoDB" id="9804310at2"/>
<dbReference type="SUPFAM" id="SSF56235">
    <property type="entry name" value="N-terminal nucleophile aminohydrolases (Ntn hydrolases)"/>
    <property type="match status" value="1"/>
</dbReference>
<sequence>MCELFALSSNAPVNIRYDLDRFAAEGGELHQNRDGWGIVFTEGRDAHCFREANAASQSPLDRFLREHSRPQSNVIAHVRRASRGAGALENTHPFRRIRAGRAQHFAHNGTLNGLEDSPGVAPYLTQRVGETDSELAFLLLLDRLERAAPDHENIAARFEVFRAFCGEMAGFGSANFLWLDGTVLYVHADQRVFETPEGLSKPQPPGLHLLTPAPGAVDRAHEFTGATLSHLPEHLAVFASLPLSDADWEPLPRGTVMAVAQGKILHRDCVAQG</sequence>
<dbReference type="AlphaFoldDB" id="A0A074TGQ1"/>
<dbReference type="InterPro" id="IPR017932">
    <property type="entry name" value="GATase_2_dom"/>
</dbReference>
<gene>
    <name evidence="3" type="ORF">DL1_04355</name>
</gene>
<evidence type="ECO:0000313" key="4">
    <source>
        <dbReference type="Proteomes" id="UP000027725"/>
    </source>
</evidence>
<reference evidence="3 4" key="1">
    <citation type="submission" date="2014-03" db="EMBL/GenBank/DDBJ databases">
        <title>The draft genome sequence of Thioclava dalianensis DLFJ1-1.</title>
        <authorList>
            <person name="Lai Q."/>
            <person name="Shao Z."/>
        </authorList>
    </citation>
    <scope>NUCLEOTIDE SEQUENCE [LARGE SCALE GENOMIC DNA]</scope>
    <source>
        <strain evidence="3 4">DLFJ1-1</strain>
    </source>
</reference>
<evidence type="ECO:0000313" key="3">
    <source>
        <dbReference type="EMBL" id="KEP69290.1"/>
    </source>
</evidence>
<name>A0A074TGQ1_9RHOB</name>
<dbReference type="Gene3D" id="3.60.20.10">
    <property type="entry name" value="Glutamine Phosphoribosylpyrophosphate, subunit 1, domain 1"/>
    <property type="match status" value="1"/>
</dbReference>
<dbReference type="Pfam" id="PF13230">
    <property type="entry name" value="GATase_4"/>
    <property type="match status" value="1"/>
</dbReference>
<feature type="domain" description="Glutamine amidotransferase type-2" evidence="2">
    <location>
        <begin position="2"/>
        <end position="273"/>
    </location>
</feature>
<keyword evidence="4" id="KW-1185">Reference proteome</keyword>
<proteinExistence type="predicted"/>
<keyword evidence="1" id="KW-0315">Glutamine amidotransferase</keyword>
<dbReference type="EMBL" id="JHEH01000015">
    <property type="protein sequence ID" value="KEP69290.1"/>
    <property type="molecule type" value="Genomic_DNA"/>
</dbReference>
<dbReference type="PROSITE" id="PS51278">
    <property type="entry name" value="GATASE_TYPE_2"/>
    <property type="match status" value="1"/>
</dbReference>
<dbReference type="PANTHER" id="PTHR42824">
    <property type="entry name" value="GLUTAMINE AMIDOTRANSFERASE"/>
    <property type="match status" value="1"/>
</dbReference>